<comment type="caution">
    <text evidence="1">The sequence shown here is derived from an EMBL/GenBank/DDBJ whole genome shotgun (WGS) entry which is preliminary data.</text>
</comment>
<evidence type="ECO:0000313" key="1">
    <source>
        <dbReference type="EMBL" id="PAV16881.1"/>
    </source>
</evidence>
<sequence length="372" mass="42835">MLGRYLMWKAQGSQAAHAYHLTPPLLCTSDQEDLIRASEASKRTILKSDLHFKRFCKFLFYQLFKRRRSRRSLRLDHHARQMLLSKLSVKTNPQSEPLSSLISCSTTTQNMCSSPRTRNNLGYRNSSTSLQQQDGPLPGAFLPIELLLLIFHFGADLCDELPVAVSQTCRLWRWISIRSAALWCHIKPDRRRLLCVRRIQRSRNHPLYIEIAPPSPPVKCFSLLCHVYTLMASVLPVAERWRSLSIRFDDYVPFLWNSALSGLCTSSECHAVKSLESLSLIYPMNDDTKEFHLFADNAPKLKRVVVWGIRLRWTKSLFSNLEYLDYTHHGFNSGHEAVQEILRMLSISCPKLKKLSITFFQSRIISGEGAHS</sequence>
<gene>
    <name evidence="1" type="ORF">PNOK_0694500</name>
</gene>
<evidence type="ECO:0000313" key="2">
    <source>
        <dbReference type="Proteomes" id="UP000217199"/>
    </source>
</evidence>
<dbReference type="STRING" id="2282107.A0A286UBB0"/>
<protein>
    <recommendedName>
        <fullName evidence="3">F-box domain-containing protein</fullName>
    </recommendedName>
</protein>
<organism evidence="1 2">
    <name type="scientific">Pyrrhoderma noxium</name>
    <dbReference type="NCBI Taxonomy" id="2282107"/>
    <lineage>
        <taxon>Eukaryota</taxon>
        <taxon>Fungi</taxon>
        <taxon>Dikarya</taxon>
        <taxon>Basidiomycota</taxon>
        <taxon>Agaricomycotina</taxon>
        <taxon>Agaricomycetes</taxon>
        <taxon>Hymenochaetales</taxon>
        <taxon>Hymenochaetaceae</taxon>
        <taxon>Pyrrhoderma</taxon>
    </lineage>
</organism>
<evidence type="ECO:0008006" key="3">
    <source>
        <dbReference type="Google" id="ProtNLM"/>
    </source>
</evidence>
<keyword evidence="2" id="KW-1185">Reference proteome</keyword>
<name>A0A286UBB0_9AGAM</name>
<dbReference type="EMBL" id="NBII01000007">
    <property type="protein sequence ID" value="PAV16881.1"/>
    <property type="molecule type" value="Genomic_DNA"/>
</dbReference>
<reference evidence="1 2" key="1">
    <citation type="journal article" date="2017" name="Mol. Ecol.">
        <title>Comparative and population genomic landscape of Phellinus noxius: A hypervariable fungus causing root rot in trees.</title>
        <authorList>
            <person name="Chung C.L."/>
            <person name="Lee T.J."/>
            <person name="Akiba M."/>
            <person name="Lee H.H."/>
            <person name="Kuo T.H."/>
            <person name="Liu D."/>
            <person name="Ke H.M."/>
            <person name="Yokoi T."/>
            <person name="Roa M.B."/>
            <person name="Lu M.J."/>
            <person name="Chang Y.Y."/>
            <person name="Ann P.J."/>
            <person name="Tsai J.N."/>
            <person name="Chen C.Y."/>
            <person name="Tzean S.S."/>
            <person name="Ota Y."/>
            <person name="Hattori T."/>
            <person name="Sahashi N."/>
            <person name="Liou R.F."/>
            <person name="Kikuchi T."/>
            <person name="Tsai I.J."/>
        </authorList>
    </citation>
    <scope>NUCLEOTIDE SEQUENCE [LARGE SCALE GENOMIC DNA]</scope>
    <source>
        <strain evidence="1 2">FFPRI411160</strain>
    </source>
</reference>
<dbReference type="OrthoDB" id="3181259at2759"/>
<dbReference type="InParanoid" id="A0A286UBB0"/>
<dbReference type="Proteomes" id="UP000217199">
    <property type="component" value="Unassembled WGS sequence"/>
</dbReference>
<proteinExistence type="predicted"/>
<dbReference type="AlphaFoldDB" id="A0A286UBB0"/>
<accession>A0A286UBB0</accession>